<dbReference type="InterPro" id="IPR036865">
    <property type="entry name" value="CRAL-TRIO_dom_sf"/>
</dbReference>
<dbReference type="Pfam" id="PF00650">
    <property type="entry name" value="CRAL_TRIO"/>
    <property type="match status" value="1"/>
</dbReference>
<reference evidence="4 5" key="1">
    <citation type="submission" date="2014-11" db="EMBL/GenBank/DDBJ databases">
        <authorList>
            <person name="Zhu J."/>
            <person name="Qi W."/>
            <person name="Song R."/>
        </authorList>
    </citation>
    <scope>NUCLEOTIDE SEQUENCE [LARGE SCALE GENOMIC DNA]</scope>
</reference>
<dbReference type="Gene3D" id="3.40.525.10">
    <property type="entry name" value="CRAL-TRIO lipid binding domain"/>
    <property type="match status" value="2"/>
</dbReference>
<evidence type="ECO:0000256" key="1">
    <source>
        <dbReference type="SAM" id="MobiDB-lite"/>
    </source>
</evidence>
<dbReference type="SUPFAM" id="SSF46938">
    <property type="entry name" value="CRAL/TRIO N-terminal domain"/>
    <property type="match status" value="2"/>
</dbReference>
<dbReference type="VEuPathDB" id="CryptoDB:Vbra_17254"/>
<keyword evidence="2" id="KW-0732">Signal</keyword>
<protein>
    <recommendedName>
        <fullName evidence="3">CRAL-TRIO domain-containing protein</fullName>
    </recommendedName>
</protein>
<name>A0A0G4G9G3_VITBC</name>
<dbReference type="InParanoid" id="A0A0G4G9G3"/>
<dbReference type="InterPro" id="IPR001251">
    <property type="entry name" value="CRAL-TRIO_dom"/>
</dbReference>
<dbReference type="InterPro" id="IPR051026">
    <property type="entry name" value="PI/PC_transfer"/>
</dbReference>
<dbReference type="PANTHER" id="PTHR45657:SF1">
    <property type="entry name" value="CRAL-TRIO DOMAIN-CONTAINING PROTEIN YKL091C-RELATED"/>
    <property type="match status" value="1"/>
</dbReference>
<feature type="chain" id="PRO_5005190152" description="CRAL-TRIO domain-containing protein" evidence="2">
    <location>
        <begin position="20"/>
        <end position="883"/>
    </location>
</feature>
<dbReference type="Proteomes" id="UP000041254">
    <property type="component" value="Unassembled WGS sequence"/>
</dbReference>
<dbReference type="EMBL" id="CDMY01000601">
    <property type="protein sequence ID" value="CEM25433.1"/>
    <property type="molecule type" value="Genomic_DNA"/>
</dbReference>
<feature type="region of interest" description="Disordered" evidence="1">
    <location>
        <begin position="139"/>
        <end position="242"/>
    </location>
</feature>
<sequence>MLLIGPLFAACLVLRFLTATGVMPPPTARDPSPLIPNAFILPPLHSQPTLSARPRPRHTLIAAIETERDVDSALQLLAQDDRPAAIDDAAVAASTNRRVSNEYTLPVSTRLPMPRSRLASVLERLEELVPPSQSPMRFRNRVKGVLKTAANRAQRRRTLRETRRRKRHQVNGNGEGPSAQEIPSQPRGFQVDEAAGTSAEAESAKANNHGRLESSSSRVSLRPWRPVPRSGHRPPDGERTVKAKKGFVEVEREVSWIPAEEREKIAEMRRQLSADLADLPPWPELVGDIRLLRYLRKCNGDSEAAVRLYQSTIVWRRENDVDRIREDIVQNRLTIQDIVNGRVQFLMLDEANMTAAPNGQLFNATQDDLIRSGKRILDFLPIELAYGFSEETGEMVQYLSAGRWNTRGIGSAWMEGRINREEFLRFWVYIAEVISIEADRLSRRQRRLTRVHEIVDVSGCSVGQVSKSFFKLLKPWVQFVQSHYPETNRDILFCRTPFIFSFLWSVVTSVSLLDDATLAKVKLLDVDGPQFIDWYRNFKVRLLSGFTKRDQLDYLPENLVPLNAPSSNHHTVLHATAQQQQQQQPDAKQPPEMSGEGQEGVLIDIGEKQAVDEEEPIEELPPPAPLIPSWAVQPSDRVRQLRERLRDDLADAPAYDDLVGDYRLMRYLTAHKTVDAAAERYRNTLRWRSEEGVDALRADLTRSDASIESFPGATEVLKYLSVGFAMPATSGDENDDNSGHPSVPTAYIGLRDTAGLVKAIDRGDLTMGEFRDFWLHYSEYVTIQVDRLSWRERGPVYIRQVIGLHEQRQSKLPPRRFFTLFREIIGFQEQHYPETTSQIVIQSSNPVVYLALQIVKALGFLSPGFFQKVVVASENEDLLHGRA</sequence>
<feature type="compositionally biased region" description="Low complexity" evidence="1">
    <location>
        <begin position="213"/>
        <end position="229"/>
    </location>
</feature>
<dbReference type="InterPro" id="IPR036273">
    <property type="entry name" value="CRAL/TRIO_N_dom_sf"/>
</dbReference>
<evidence type="ECO:0000313" key="5">
    <source>
        <dbReference type="Proteomes" id="UP000041254"/>
    </source>
</evidence>
<feature type="domain" description="CRAL-TRIO" evidence="3">
    <location>
        <begin position="372"/>
        <end position="567"/>
    </location>
</feature>
<accession>A0A0G4G9G3</accession>
<evidence type="ECO:0000313" key="4">
    <source>
        <dbReference type="EMBL" id="CEM25433.1"/>
    </source>
</evidence>
<feature type="compositionally biased region" description="Low complexity" evidence="1">
    <location>
        <begin position="193"/>
        <end position="206"/>
    </location>
</feature>
<keyword evidence="5" id="KW-1185">Reference proteome</keyword>
<evidence type="ECO:0000259" key="3">
    <source>
        <dbReference type="PROSITE" id="PS50191"/>
    </source>
</evidence>
<dbReference type="PANTHER" id="PTHR45657">
    <property type="entry name" value="CRAL-TRIO DOMAIN-CONTAINING PROTEIN YKL091C-RELATED"/>
    <property type="match status" value="1"/>
</dbReference>
<feature type="compositionally biased region" description="Basic residues" evidence="1">
    <location>
        <begin position="153"/>
        <end position="169"/>
    </location>
</feature>
<dbReference type="PROSITE" id="PS50191">
    <property type="entry name" value="CRAL_TRIO"/>
    <property type="match status" value="1"/>
</dbReference>
<gene>
    <name evidence="4" type="ORF">Vbra_17254</name>
</gene>
<organism evidence="4 5">
    <name type="scientific">Vitrella brassicaformis (strain CCMP3155)</name>
    <dbReference type="NCBI Taxonomy" id="1169540"/>
    <lineage>
        <taxon>Eukaryota</taxon>
        <taxon>Sar</taxon>
        <taxon>Alveolata</taxon>
        <taxon>Colpodellida</taxon>
        <taxon>Vitrellaceae</taxon>
        <taxon>Vitrella</taxon>
    </lineage>
</organism>
<evidence type="ECO:0000256" key="2">
    <source>
        <dbReference type="SAM" id="SignalP"/>
    </source>
</evidence>
<feature type="signal peptide" evidence="2">
    <location>
        <begin position="1"/>
        <end position="19"/>
    </location>
</feature>
<feature type="compositionally biased region" description="Basic and acidic residues" evidence="1">
    <location>
        <begin position="233"/>
        <end position="242"/>
    </location>
</feature>
<dbReference type="CDD" id="cd00170">
    <property type="entry name" value="SEC14"/>
    <property type="match status" value="1"/>
</dbReference>
<feature type="region of interest" description="Disordered" evidence="1">
    <location>
        <begin position="573"/>
        <end position="597"/>
    </location>
</feature>
<dbReference type="OrthoDB" id="1434354at2759"/>
<dbReference type="SUPFAM" id="SSF52087">
    <property type="entry name" value="CRAL/TRIO domain"/>
    <property type="match status" value="2"/>
</dbReference>
<dbReference type="AlphaFoldDB" id="A0A0G4G9G3"/>
<proteinExistence type="predicted"/>